<feature type="region of interest" description="Disordered" evidence="1">
    <location>
        <begin position="827"/>
        <end position="856"/>
    </location>
</feature>
<accession>A0A7J6QSF2</accession>
<evidence type="ECO:0000313" key="5">
    <source>
        <dbReference type="Proteomes" id="UP000574390"/>
    </source>
</evidence>
<dbReference type="Proteomes" id="UP000553632">
    <property type="component" value="Unassembled WGS sequence"/>
</dbReference>
<sequence>MSMPSALHHSTQGSRCAAGFRVPRAFSCIYLFFNSTVESIKLMSASRDHGTNQEWTWNKSRGYSGWNNGNTYDSNEGVCGGGSYSSRWNGCEDPGNYTSWNKSREYSSWTNSNADGSSKWASDTGSYSARWDYYEDSGNDSEEWTDWAHGEDDSTWRWSRRTNSWVKYDKNYSNEMDANEDHYSWSYKEARSDNALGSSTSYSHPKSWRGNWTYVGSLKLREKEVLKVKALNDVEDLADRVAASMGDCSNLRVENTRKSGEEVTMKSLECRDHDECKVRMRALFESGPTESDAPEILIFRNDKSHSETVRGSSLSRFSTIKLSAEVRSKIKVAVRANRSTTPGDLYAKFVAPSPVDCPTGESEEAREYRKRLKRHVAHVKQAEIRQMKQEGFETVEEFSKTVADRHSWSESDWDTCMRLLQGGKCLQPGMIHLGSMIGDEHYSICVCPTAGVESLYYYARAAASSNSALVLYADGQASTIRGNAAITYTIGVSKLNAAGKDDEPFSASLCPVLFCLLDSENKASLKSAFECFQALLQRVACNTEVKVGGAVVDSDVAAIQALRETFGDRIAVHRCRWHRHQSISKAEKLTALDRTQAKFVGSMLERAGDPIIYKGVLKSALADTKTFSARLRKYLETSAEERFGIPYLLPVWYDDNGKPFMLTMALDNNISEAFNAVVKRKLGRRMGTGHEVYSHFLETSTILDALLTRGTFGTYDAIRLPLLDDSDIRASNRLPGALLRVSERLYLVASSHRSQQQLMKTDIKNFEARNHVLLKQWESAVLSIYAVRWLLGEWVCQCISFCQSGQCHHVGMVNKAAAESSATRSNVLSTNDDLKDASADPQGSSSSSVCSPSRRSFGRHAAPCNAGLLQEERSTSLRSTSQRATPQMFPSESSSGSSRTGYLATGNRRIADGPLRKNGRPQYWGPALKKNKTDTMPLRSEDQPDLPPGVGKTLRMQRSDDQDS</sequence>
<dbReference type="AlphaFoldDB" id="A0A7J6QSF2"/>
<dbReference type="EMBL" id="JABANM010000077">
    <property type="protein sequence ID" value="KAF4756589.1"/>
    <property type="molecule type" value="Genomic_DNA"/>
</dbReference>
<reference evidence="4 5" key="1">
    <citation type="submission" date="2020-04" db="EMBL/GenBank/DDBJ databases">
        <title>Perkinsus olseni comparative genomics.</title>
        <authorList>
            <person name="Bogema D.R."/>
        </authorList>
    </citation>
    <scope>NUCLEOTIDE SEQUENCE [LARGE SCALE GENOMIC DNA]</scope>
    <source>
        <strain evidence="3">ATCC PRA-205</strain>
        <strain evidence="2 4">ATCC PRA-207</strain>
    </source>
</reference>
<evidence type="ECO:0000313" key="4">
    <source>
        <dbReference type="Proteomes" id="UP000553632"/>
    </source>
</evidence>
<proteinExistence type="predicted"/>
<gene>
    <name evidence="3" type="ORF">FOZ62_017218</name>
    <name evidence="2" type="ORF">FOZ63_017446</name>
</gene>
<evidence type="ECO:0000313" key="2">
    <source>
        <dbReference type="EMBL" id="KAF4711534.1"/>
    </source>
</evidence>
<keyword evidence="4" id="KW-1185">Reference proteome</keyword>
<evidence type="ECO:0008006" key="6">
    <source>
        <dbReference type="Google" id="ProtNLM"/>
    </source>
</evidence>
<dbReference type="OMA" id="NGRPQYW"/>
<organism evidence="2 4">
    <name type="scientific">Perkinsus olseni</name>
    <name type="common">Perkinsus atlanticus</name>
    <dbReference type="NCBI Taxonomy" id="32597"/>
    <lineage>
        <taxon>Eukaryota</taxon>
        <taxon>Sar</taxon>
        <taxon>Alveolata</taxon>
        <taxon>Perkinsozoa</taxon>
        <taxon>Perkinsea</taxon>
        <taxon>Perkinsida</taxon>
        <taxon>Perkinsidae</taxon>
        <taxon>Perkinsus</taxon>
    </lineage>
</organism>
<comment type="caution">
    <text evidence="2">The sequence shown here is derived from an EMBL/GenBank/DDBJ whole genome shotgun (WGS) entry which is preliminary data.</text>
</comment>
<feature type="compositionally biased region" description="Low complexity" evidence="1">
    <location>
        <begin position="844"/>
        <end position="855"/>
    </location>
</feature>
<feature type="region of interest" description="Disordered" evidence="1">
    <location>
        <begin position="868"/>
        <end position="964"/>
    </location>
</feature>
<name>A0A7J6QSF2_PEROL</name>
<dbReference type="Proteomes" id="UP000574390">
    <property type="component" value="Unassembled WGS sequence"/>
</dbReference>
<protein>
    <recommendedName>
        <fullName evidence="6">MULE transposase domain-containing protein</fullName>
    </recommendedName>
</protein>
<evidence type="ECO:0000313" key="3">
    <source>
        <dbReference type="EMBL" id="KAF4756589.1"/>
    </source>
</evidence>
<dbReference type="EMBL" id="JABANO010030651">
    <property type="protein sequence ID" value="KAF4711534.1"/>
    <property type="molecule type" value="Genomic_DNA"/>
</dbReference>
<feature type="compositionally biased region" description="Polar residues" evidence="1">
    <location>
        <begin position="876"/>
        <end position="890"/>
    </location>
</feature>
<evidence type="ECO:0000256" key="1">
    <source>
        <dbReference type="SAM" id="MobiDB-lite"/>
    </source>
</evidence>